<comment type="caution">
    <text evidence="14">The sequence shown here is derived from an EMBL/GenBank/DDBJ whole genome shotgun (WGS) entry which is preliminary data.</text>
</comment>
<dbReference type="AlphaFoldDB" id="A0ABC8RXI9"/>
<dbReference type="PROSITE" id="PS00469">
    <property type="entry name" value="NDPK"/>
    <property type="match status" value="1"/>
</dbReference>
<keyword evidence="6 12" id="KW-0547">Nucleotide-binding</keyword>
<feature type="binding site" evidence="10">
    <location>
        <position position="57"/>
    </location>
    <ligand>
        <name>ATP</name>
        <dbReference type="ChEBI" id="CHEBI:30616"/>
    </ligand>
</feature>
<feature type="binding site" evidence="10">
    <location>
        <position position="85"/>
    </location>
    <ligand>
        <name>ATP</name>
        <dbReference type="ChEBI" id="CHEBI:30616"/>
    </ligand>
</feature>
<evidence type="ECO:0000256" key="8">
    <source>
        <dbReference type="ARBA" id="ARBA00022840"/>
    </source>
</evidence>
<comment type="catalytic activity">
    <reaction evidence="1 12">
        <text>a 2'-deoxyribonucleoside 5'-diphosphate + ATP = a 2'-deoxyribonucleoside 5'-triphosphate + ADP</text>
        <dbReference type="Rhea" id="RHEA:44640"/>
        <dbReference type="ChEBI" id="CHEBI:30616"/>
        <dbReference type="ChEBI" id="CHEBI:61560"/>
        <dbReference type="ChEBI" id="CHEBI:73316"/>
        <dbReference type="ChEBI" id="CHEBI:456216"/>
        <dbReference type="EC" id="2.7.4.6"/>
    </reaction>
</comment>
<dbReference type="InterPro" id="IPR034907">
    <property type="entry name" value="NDK-like_dom"/>
</dbReference>
<evidence type="ECO:0000256" key="5">
    <source>
        <dbReference type="ARBA" id="ARBA00022679"/>
    </source>
</evidence>
<evidence type="ECO:0000256" key="4">
    <source>
        <dbReference type="ARBA" id="ARBA00008142"/>
    </source>
</evidence>
<dbReference type="FunFam" id="3.30.70.141:FF:000002">
    <property type="entry name" value="Nucleoside diphosphate kinase"/>
    <property type="match status" value="1"/>
</dbReference>
<dbReference type="InterPro" id="IPR036850">
    <property type="entry name" value="NDK-like_dom_sf"/>
</dbReference>
<reference evidence="14 15" key="1">
    <citation type="submission" date="2024-02" db="EMBL/GenBank/DDBJ databases">
        <authorList>
            <person name="Vignale AGUSTIN F."/>
            <person name="Sosa J E."/>
            <person name="Modenutti C."/>
        </authorList>
    </citation>
    <scope>NUCLEOTIDE SEQUENCE [LARGE SCALE GENOMIC DNA]</scope>
</reference>
<dbReference type="SUPFAM" id="SSF54919">
    <property type="entry name" value="Nucleoside diphosphate kinase, NDK"/>
    <property type="match status" value="1"/>
</dbReference>
<dbReference type="EMBL" id="CAUOFW020001870">
    <property type="protein sequence ID" value="CAK9149408.1"/>
    <property type="molecule type" value="Genomic_DNA"/>
</dbReference>
<evidence type="ECO:0000256" key="2">
    <source>
        <dbReference type="ARBA" id="ARBA00000937"/>
    </source>
</evidence>
<sequence length="148" mass="16290">MEQTFIMIKPDGVQRGLIGEIIGRFEKKGFTLKGLKFTTVDRSFAEKHYADLSAKPFFPGLVDYIISGPVVAMVWAGSKVVTTGRKIIGATNPAESAPGTIRGDYAIDIGRNVIHGSDSVENAKKEIALWFPDGVTEWQSSLHSWIYE</sequence>
<dbReference type="InterPro" id="IPR001564">
    <property type="entry name" value="Nucleoside_diP_kinase"/>
</dbReference>
<evidence type="ECO:0000256" key="6">
    <source>
        <dbReference type="ARBA" id="ARBA00022741"/>
    </source>
</evidence>
<feature type="binding site" evidence="10">
    <location>
        <position position="112"/>
    </location>
    <ligand>
        <name>ATP</name>
        <dbReference type="ChEBI" id="CHEBI:30616"/>
    </ligand>
</feature>
<dbReference type="NCBIfam" id="NF001908">
    <property type="entry name" value="PRK00668.1"/>
    <property type="match status" value="1"/>
</dbReference>
<feature type="domain" description="Nucleoside diphosphate kinase-like" evidence="13">
    <location>
        <begin position="1"/>
        <end position="137"/>
    </location>
</feature>
<dbReference type="Proteomes" id="UP001642360">
    <property type="component" value="Unassembled WGS sequence"/>
</dbReference>
<dbReference type="PANTHER" id="PTHR11349">
    <property type="entry name" value="NUCLEOSIDE DIPHOSPHATE KINASE"/>
    <property type="match status" value="1"/>
</dbReference>
<keyword evidence="15" id="KW-1185">Reference proteome</keyword>
<dbReference type="PROSITE" id="PS51374">
    <property type="entry name" value="NDPK_LIKE"/>
    <property type="match status" value="1"/>
</dbReference>
<dbReference type="GO" id="GO:0005524">
    <property type="term" value="F:ATP binding"/>
    <property type="evidence" value="ECO:0007669"/>
    <property type="project" value="UniProtKB-KW"/>
</dbReference>
<evidence type="ECO:0000256" key="11">
    <source>
        <dbReference type="RuleBase" id="RU004011"/>
    </source>
</evidence>
<evidence type="ECO:0000256" key="10">
    <source>
        <dbReference type="PROSITE-ProRule" id="PRU00706"/>
    </source>
</evidence>
<dbReference type="Gene3D" id="3.30.70.141">
    <property type="entry name" value="Nucleoside diphosphate kinase-like domain"/>
    <property type="match status" value="1"/>
</dbReference>
<dbReference type="GO" id="GO:0042542">
    <property type="term" value="P:response to hydrogen peroxide"/>
    <property type="evidence" value="ECO:0007669"/>
    <property type="project" value="UniProtKB-ARBA"/>
</dbReference>
<evidence type="ECO:0000313" key="15">
    <source>
        <dbReference type="Proteomes" id="UP001642360"/>
    </source>
</evidence>
<dbReference type="PRINTS" id="PR01243">
    <property type="entry name" value="NUCDPKINASE"/>
</dbReference>
<dbReference type="EMBL" id="CAUOFW020001870">
    <property type="protein sequence ID" value="CAK9149409.1"/>
    <property type="molecule type" value="Genomic_DNA"/>
</dbReference>
<feature type="binding site" evidence="10">
    <location>
        <position position="102"/>
    </location>
    <ligand>
        <name>ATP</name>
        <dbReference type="ChEBI" id="CHEBI:30616"/>
    </ligand>
</feature>
<comment type="catalytic activity">
    <reaction evidence="2">
        <text>a ribonucleoside 5'-diphosphate + ATP = a ribonucleoside 5'-triphosphate + ADP</text>
        <dbReference type="Rhea" id="RHEA:18113"/>
        <dbReference type="ChEBI" id="CHEBI:30616"/>
        <dbReference type="ChEBI" id="CHEBI:57930"/>
        <dbReference type="ChEBI" id="CHEBI:61557"/>
        <dbReference type="ChEBI" id="CHEBI:456216"/>
        <dbReference type="EC" id="2.7.4.6"/>
    </reaction>
</comment>
<feature type="active site" description="Pros-phosphohistidine intermediate" evidence="10">
    <location>
        <position position="115"/>
    </location>
</feature>
<comment type="function">
    <text evidence="9">Major role in the synthesis of nucleoside triphosphates other than ATP. The ATP gamma phosphate is transferred to the NDP beta phosphate via a ping-pong mechanism, using a phosphorylated active-site intermediate.</text>
</comment>
<dbReference type="GO" id="GO:0004550">
    <property type="term" value="F:nucleoside diphosphate kinase activity"/>
    <property type="evidence" value="ECO:0007669"/>
    <property type="project" value="UniProtKB-EC"/>
</dbReference>
<gene>
    <name evidence="14" type="ORF">ILEXP_LOCUS17449</name>
</gene>
<keyword evidence="5 12" id="KW-0808">Transferase</keyword>
<dbReference type="Pfam" id="PF00334">
    <property type="entry name" value="NDK"/>
    <property type="match status" value="1"/>
</dbReference>
<evidence type="ECO:0000256" key="1">
    <source>
        <dbReference type="ARBA" id="ARBA00000082"/>
    </source>
</evidence>
<dbReference type="HAMAP" id="MF_00451">
    <property type="entry name" value="NDP_kinase"/>
    <property type="match status" value="1"/>
</dbReference>
<evidence type="ECO:0000256" key="9">
    <source>
        <dbReference type="ARBA" id="ARBA00025669"/>
    </source>
</evidence>
<evidence type="ECO:0000256" key="7">
    <source>
        <dbReference type="ARBA" id="ARBA00022777"/>
    </source>
</evidence>
<evidence type="ECO:0000256" key="3">
    <source>
        <dbReference type="ARBA" id="ARBA00001946"/>
    </source>
</evidence>
<evidence type="ECO:0000259" key="13">
    <source>
        <dbReference type="SMART" id="SM00562"/>
    </source>
</evidence>
<dbReference type="InterPro" id="IPR023005">
    <property type="entry name" value="Nucleoside_diP_kinase_AS"/>
</dbReference>
<name>A0ABC8RXI9_9AQUA</name>
<dbReference type="SMART" id="SM00562">
    <property type="entry name" value="NDK"/>
    <property type="match status" value="1"/>
</dbReference>
<feature type="binding site" evidence="10">
    <location>
        <position position="91"/>
    </location>
    <ligand>
        <name>ATP</name>
        <dbReference type="ChEBI" id="CHEBI:30616"/>
    </ligand>
</feature>
<dbReference type="EC" id="2.7.4.6" evidence="12"/>
<proteinExistence type="inferred from homology"/>
<comment type="cofactor">
    <cofactor evidence="3">
        <name>Mg(2+)</name>
        <dbReference type="ChEBI" id="CHEBI:18420"/>
    </cofactor>
</comment>
<organism evidence="14 15">
    <name type="scientific">Ilex paraguariensis</name>
    <name type="common">yerba mate</name>
    <dbReference type="NCBI Taxonomy" id="185542"/>
    <lineage>
        <taxon>Eukaryota</taxon>
        <taxon>Viridiplantae</taxon>
        <taxon>Streptophyta</taxon>
        <taxon>Embryophyta</taxon>
        <taxon>Tracheophyta</taxon>
        <taxon>Spermatophyta</taxon>
        <taxon>Magnoliopsida</taxon>
        <taxon>eudicotyledons</taxon>
        <taxon>Gunneridae</taxon>
        <taxon>Pentapetalae</taxon>
        <taxon>asterids</taxon>
        <taxon>campanulids</taxon>
        <taxon>Aquifoliales</taxon>
        <taxon>Aquifoliaceae</taxon>
        <taxon>Ilex</taxon>
    </lineage>
</organism>
<evidence type="ECO:0000313" key="14">
    <source>
        <dbReference type="EMBL" id="CAK9149408.1"/>
    </source>
</evidence>
<dbReference type="CDD" id="cd04413">
    <property type="entry name" value="NDPk_I"/>
    <property type="match status" value="1"/>
</dbReference>
<keyword evidence="7 12" id="KW-0418">Kinase</keyword>
<protein>
    <recommendedName>
        <fullName evidence="12">Nucleoside diphosphate kinase</fullName>
        <ecNumber evidence="12">2.7.4.6</ecNumber>
    </recommendedName>
</protein>
<comment type="similarity">
    <text evidence="4 10 11">Belongs to the NDK family.</text>
</comment>
<feature type="binding site" evidence="10">
    <location>
        <position position="9"/>
    </location>
    <ligand>
        <name>ATP</name>
        <dbReference type="ChEBI" id="CHEBI:30616"/>
    </ligand>
</feature>
<keyword evidence="8 12" id="KW-0067">ATP-binding</keyword>
<accession>A0ABC8RXI9</accession>
<evidence type="ECO:0000256" key="12">
    <source>
        <dbReference type="RuleBase" id="RU004013"/>
    </source>
</evidence>